<feature type="site" description="Critical for specifying symmetric addition of methyl groups" evidence="7">
    <location>
        <position position="309"/>
    </location>
</feature>
<evidence type="ECO:0000256" key="2">
    <source>
        <dbReference type="ARBA" id="ARBA00022679"/>
    </source>
</evidence>
<keyword evidence="1 4" id="KW-0489">Methyltransferase</keyword>
<dbReference type="PANTHER" id="PTHR10738:SF0">
    <property type="entry name" value="PROTEIN ARGININE N-METHYLTRANSFERASE 5"/>
    <property type="match status" value="1"/>
</dbReference>
<feature type="active site" description="Proton donor/acceptor" evidence="5">
    <location>
        <position position="423"/>
    </location>
</feature>
<dbReference type="GO" id="GO:0006355">
    <property type="term" value="P:regulation of DNA-templated transcription"/>
    <property type="evidence" value="ECO:0007669"/>
    <property type="project" value="TreeGrafter"/>
</dbReference>
<dbReference type="Proteomes" id="UP001159042">
    <property type="component" value="Unassembled WGS sequence"/>
</dbReference>
<dbReference type="AlphaFoldDB" id="A0AAV8W4F8"/>
<dbReference type="PANTHER" id="PTHR10738">
    <property type="entry name" value="PROTEIN ARGININE N-METHYLTRANSFERASE 5"/>
    <property type="match status" value="1"/>
</dbReference>
<proteinExistence type="inferred from homology"/>
<evidence type="ECO:0000313" key="12">
    <source>
        <dbReference type="Proteomes" id="UP001159042"/>
    </source>
</evidence>
<sequence length="617" mass="71179">MHEEGGDDKRKRVSVGIYVSCPPNIKGAIDTIFEYGYHFLVTQLTHPNYTRGIQNAKFPPTIGRTDRVLKSSEWSRLIVGELTPHIDVDSEIDHIRQHSKKLLMQELGFATHLSVPAILLHLTKPNNAQLARILYDNLNSGFNYSVWVNIPMIHPSRYSPVAETEYNTWNWWNDFRTYCNYDKRLGLVLDIPDIKHSVPSSELERWMGEPVKAIVIPTSFFLINQHGKPVLSRTHQDIIKKFMGIDVQYIIKADTEGDLSLYVRYLHFLGKKLYVQDTMSEFVHGCEDYLQNPLQPLTEHLETNIYEVFEKDQVKYDTYQNAIYKAIEAFPKDSGETPVVMVVGAGRGPLVQAVLNVSYTLNRNVKVYAVEKNPYAINTLIDRVKNEWVNKVTLINEDMRVYEPPEKADILVSELLGSFGDNELSPECLDGAQRFLKNTGISIPYSYTSYLAPLQSLKIFNEIRSNRPADKTLLTCYETPYVVHLVNYYQIAPPQELFSFTHPNWSENINNERYKKLKFRCSQTCVLTGFAGFFETVLYKDVNLSIHPDTHTPDMISWFPIIFPLPEPIHVTEGSAIEVSFWRAESKDKVWYEWCLESPVRGSIMNPNGRSYFIRKH</sequence>
<feature type="binding site" evidence="6">
    <location>
        <begin position="315"/>
        <end position="316"/>
    </location>
    <ligand>
        <name>S-adenosyl-L-methionine</name>
        <dbReference type="ChEBI" id="CHEBI:59789"/>
    </ligand>
</feature>
<evidence type="ECO:0000313" key="11">
    <source>
        <dbReference type="EMBL" id="KAJ8920831.1"/>
    </source>
</evidence>
<protein>
    <recommendedName>
        <fullName evidence="4">Protein arginine N-methyltransferase</fullName>
    </recommendedName>
</protein>
<feature type="binding site" evidence="6">
    <location>
        <position position="371"/>
    </location>
    <ligand>
        <name>S-adenosyl-L-methionine</name>
        <dbReference type="ChEBI" id="CHEBI:59789"/>
    </ligand>
</feature>
<dbReference type="Gene3D" id="3.40.50.150">
    <property type="entry name" value="Vaccinia Virus protein VP39"/>
    <property type="match status" value="1"/>
</dbReference>
<evidence type="ECO:0000256" key="1">
    <source>
        <dbReference type="ARBA" id="ARBA00022603"/>
    </source>
</evidence>
<name>A0AAV8W4F8_9CUCU</name>
<reference evidence="11 12" key="1">
    <citation type="journal article" date="2023" name="Insect Mol. Biol.">
        <title>Genome sequencing provides insights into the evolution of gene families encoding plant cell wall-degrading enzymes in longhorned beetles.</title>
        <authorList>
            <person name="Shin N.R."/>
            <person name="Okamura Y."/>
            <person name="Kirsch R."/>
            <person name="Pauchet Y."/>
        </authorList>
    </citation>
    <scope>NUCLEOTIDE SEQUENCE [LARGE SCALE GENOMIC DNA]</scope>
    <source>
        <strain evidence="11">EAD_L_NR</strain>
    </source>
</reference>
<dbReference type="EMBL" id="JANEYG010000012">
    <property type="protein sequence ID" value="KAJ8920831.1"/>
    <property type="molecule type" value="Genomic_DNA"/>
</dbReference>
<keyword evidence="12" id="KW-1185">Reference proteome</keyword>
<dbReference type="InterPro" id="IPR029063">
    <property type="entry name" value="SAM-dependent_MTases_sf"/>
</dbReference>
<dbReference type="SUPFAM" id="SSF53335">
    <property type="entry name" value="S-adenosyl-L-methionine-dependent methyltransferases"/>
    <property type="match status" value="1"/>
</dbReference>
<organism evidence="11 12">
    <name type="scientific">Exocentrus adspersus</name>
    <dbReference type="NCBI Taxonomy" id="1586481"/>
    <lineage>
        <taxon>Eukaryota</taxon>
        <taxon>Metazoa</taxon>
        <taxon>Ecdysozoa</taxon>
        <taxon>Arthropoda</taxon>
        <taxon>Hexapoda</taxon>
        <taxon>Insecta</taxon>
        <taxon>Pterygota</taxon>
        <taxon>Neoptera</taxon>
        <taxon>Endopterygota</taxon>
        <taxon>Coleoptera</taxon>
        <taxon>Polyphaga</taxon>
        <taxon>Cucujiformia</taxon>
        <taxon>Chrysomeloidea</taxon>
        <taxon>Cerambycidae</taxon>
        <taxon>Lamiinae</taxon>
        <taxon>Acanthocinini</taxon>
        <taxon>Exocentrus</taxon>
    </lineage>
</organism>
<feature type="active site" description="Proton donor/acceptor" evidence="5">
    <location>
        <position position="414"/>
    </location>
</feature>
<evidence type="ECO:0000259" key="9">
    <source>
        <dbReference type="Pfam" id="PF17285"/>
    </source>
</evidence>
<dbReference type="GO" id="GO:0016274">
    <property type="term" value="F:protein-arginine N-methyltransferase activity"/>
    <property type="evidence" value="ECO:0007669"/>
    <property type="project" value="InterPro"/>
</dbReference>
<dbReference type="FunFam" id="3.20.20.150:FF:000008">
    <property type="entry name" value="Protein arginine N-methyltransferase 5"/>
    <property type="match status" value="1"/>
</dbReference>
<dbReference type="GO" id="GO:0032259">
    <property type="term" value="P:methylation"/>
    <property type="evidence" value="ECO:0007669"/>
    <property type="project" value="UniProtKB-KW"/>
</dbReference>
<dbReference type="PIRSF" id="PIRSF015894">
    <property type="entry name" value="Skb1_MeTrfase"/>
    <property type="match status" value="1"/>
</dbReference>
<evidence type="ECO:0000256" key="4">
    <source>
        <dbReference type="PIRNR" id="PIRNR015894"/>
    </source>
</evidence>
<evidence type="ECO:0000259" key="10">
    <source>
        <dbReference type="Pfam" id="PF17286"/>
    </source>
</evidence>
<keyword evidence="2 4" id="KW-0808">Transferase</keyword>
<keyword evidence="3 4" id="KW-0949">S-adenosyl-L-methionine</keyword>
<evidence type="ECO:0000259" key="8">
    <source>
        <dbReference type="Pfam" id="PF05185"/>
    </source>
</evidence>
<dbReference type="Pfam" id="PF17285">
    <property type="entry name" value="PRMT5_TIM"/>
    <property type="match status" value="1"/>
</dbReference>
<dbReference type="InterPro" id="IPR035075">
    <property type="entry name" value="PRMT5"/>
</dbReference>
<dbReference type="Gene3D" id="2.70.160.11">
    <property type="entry name" value="Hnrnp arginine n-methyltransferase1"/>
    <property type="match status" value="1"/>
</dbReference>
<evidence type="ECO:0000256" key="7">
    <source>
        <dbReference type="PIRSR" id="PIRSR015894-3"/>
    </source>
</evidence>
<evidence type="ECO:0000256" key="6">
    <source>
        <dbReference type="PIRSR" id="PIRSR015894-2"/>
    </source>
</evidence>
<dbReference type="CDD" id="cd02440">
    <property type="entry name" value="AdoMet_MTases"/>
    <property type="match status" value="1"/>
</dbReference>
<dbReference type="Pfam" id="PF05185">
    <property type="entry name" value="PRMT5"/>
    <property type="match status" value="1"/>
</dbReference>
<feature type="domain" description="PRMT5 arginine-N-methyltransferase" evidence="8">
    <location>
        <begin position="280"/>
        <end position="443"/>
    </location>
</feature>
<dbReference type="Gene3D" id="3.20.20.150">
    <property type="entry name" value="Divalent-metal-dependent TIM barrel enzymes"/>
    <property type="match status" value="1"/>
</dbReference>
<dbReference type="InterPro" id="IPR025799">
    <property type="entry name" value="Arg_MeTrfase"/>
</dbReference>
<dbReference type="Pfam" id="PF17286">
    <property type="entry name" value="PRMT5_C"/>
    <property type="match status" value="1"/>
</dbReference>
<dbReference type="FunFam" id="2.70.160.11:FF:000072">
    <property type="entry name" value="Shk1 kinase-binding protein (Skb1), putative"/>
    <property type="match status" value="1"/>
</dbReference>
<comment type="similarity">
    <text evidence="4">Belongs to the class I-like SAM-binding methyltransferase superfamily.</text>
</comment>
<feature type="binding site" evidence="6">
    <location>
        <begin position="398"/>
        <end position="399"/>
    </location>
    <ligand>
        <name>S-adenosyl-L-methionine</name>
        <dbReference type="ChEBI" id="CHEBI:59789"/>
    </ligand>
</feature>
<feature type="domain" description="PRMT5 TIM barrel" evidence="9">
    <location>
        <begin position="36"/>
        <end position="271"/>
    </location>
</feature>
<dbReference type="GO" id="GO:0005829">
    <property type="term" value="C:cytosol"/>
    <property type="evidence" value="ECO:0007669"/>
    <property type="project" value="TreeGrafter"/>
</dbReference>
<evidence type="ECO:0000256" key="5">
    <source>
        <dbReference type="PIRSR" id="PIRSR015894-1"/>
    </source>
</evidence>
<dbReference type="PROSITE" id="PS51678">
    <property type="entry name" value="SAM_MT_PRMT"/>
    <property type="match status" value="1"/>
</dbReference>
<dbReference type="InterPro" id="IPR007857">
    <property type="entry name" value="Arg_MeTrfase_PRMT5"/>
</dbReference>
<gene>
    <name evidence="11" type="ORF">NQ315_015623</name>
</gene>
<dbReference type="InterPro" id="IPR035247">
    <property type="entry name" value="PRMT5_TIM"/>
</dbReference>
<evidence type="ECO:0000256" key="3">
    <source>
        <dbReference type="ARBA" id="ARBA00022691"/>
    </source>
</evidence>
<dbReference type="InterPro" id="IPR035248">
    <property type="entry name" value="PRMT5_C"/>
</dbReference>
<feature type="binding site" evidence="6">
    <location>
        <position position="306"/>
    </location>
    <ligand>
        <name>S-adenosyl-L-methionine</name>
        <dbReference type="ChEBI" id="CHEBI:59789"/>
    </ligand>
</feature>
<comment type="caution">
    <text evidence="11">The sequence shown here is derived from an EMBL/GenBank/DDBJ whole genome shotgun (WGS) entry which is preliminary data.</text>
</comment>
<accession>A0AAV8W4F8</accession>
<dbReference type="GO" id="GO:0005634">
    <property type="term" value="C:nucleus"/>
    <property type="evidence" value="ECO:0007669"/>
    <property type="project" value="TreeGrafter"/>
</dbReference>
<feature type="domain" description="PRMT5 oligomerisation" evidence="10">
    <location>
        <begin position="446"/>
        <end position="614"/>
    </location>
</feature>